<dbReference type="Proteomes" id="UP001243717">
    <property type="component" value="Unassembled WGS sequence"/>
</dbReference>
<dbReference type="SMART" id="SM00342">
    <property type="entry name" value="HTH_ARAC"/>
    <property type="match status" value="1"/>
</dbReference>
<dbReference type="SUPFAM" id="SSF51215">
    <property type="entry name" value="Regulatory protein AraC"/>
    <property type="match status" value="1"/>
</dbReference>
<keyword evidence="3" id="KW-0804">Transcription</keyword>
<dbReference type="InterPro" id="IPR009057">
    <property type="entry name" value="Homeodomain-like_sf"/>
</dbReference>
<evidence type="ECO:0000256" key="2">
    <source>
        <dbReference type="ARBA" id="ARBA00023125"/>
    </source>
</evidence>
<name>A0ABU1AIZ3_9BACT</name>
<organism evidence="5 6">
    <name type="scientific">Thalassobacterium sedimentorum</name>
    <dbReference type="NCBI Taxonomy" id="3041258"/>
    <lineage>
        <taxon>Bacteria</taxon>
        <taxon>Pseudomonadati</taxon>
        <taxon>Verrucomicrobiota</taxon>
        <taxon>Opitutia</taxon>
        <taxon>Puniceicoccales</taxon>
        <taxon>Coraliomargaritaceae</taxon>
        <taxon>Thalassobacterium</taxon>
    </lineage>
</organism>
<keyword evidence="6" id="KW-1185">Reference proteome</keyword>
<dbReference type="PROSITE" id="PS01124">
    <property type="entry name" value="HTH_ARAC_FAMILY_2"/>
    <property type="match status" value="1"/>
</dbReference>
<reference evidence="5 6" key="1">
    <citation type="submission" date="2023-04" db="EMBL/GenBank/DDBJ databases">
        <title>A novel bacteria isolated from coastal sediment.</title>
        <authorList>
            <person name="Liu X.-J."/>
            <person name="Du Z.-J."/>
        </authorList>
    </citation>
    <scope>NUCLEOTIDE SEQUENCE [LARGE SCALE GENOMIC DNA]</scope>
    <source>
        <strain evidence="5 6">SDUM461004</strain>
    </source>
</reference>
<gene>
    <name evidence="5" type="ORF">QEH59_09925</name>
</gene>
<dbReference type="Pfam" id="PF02311">
    <property type="entry name" value="AraC_binding"/>
    <property type="match status" value="1"/>
</dbReference>
<sequence length="299" mass="34444">MADYTYTQGQRWGHLEVSPDVRFFMNHEQAQAEHAAHSHNYLELAFILGGRARHHTVRGESICRSGDLIVIPKGAWHGYSDCHELELVNCLFSPHLLCQELAWLDDDPDLAVLLNIGACRWQSEVFKIEVQASEQAALRKQLSALESIYQTSKPRTRLIAAILEVLEQLRTSCRCALLPTSLESNLHPSVVRALYLFQEQMDVDWRLEALAKHLRLDPSYLVRLFRAQMGQPPMKYLARMRAERAANYLLSTDWRIGEIGLKVGWPDPKVFARNFRRHFGMRASEYRKRMLGEFVAADE</sequence>
<dbReference type="InterPro" id="IPR037923">
    <property type="entry name" value="HTH-like"/>
</dbReference>
<dbReference type="Gene3D" id="1.10.10.60">
    <property type="entry name" value="Homeodomain-like"/>
    <property type="match status" value="2"/>
</dbReference>
<evidence type="ECO:0000256" key="1">
    <source>
        <dbReference type="ARBA" id="ARBA00023015"/>
    </source>
</evidence>
<dbReference type="Gene3D" id="2.60.120.10">
    <property type="entry name" value="Jelly Rolls"/>
    <property type="match status" value="1"/>
</dbReference>
<proteinExistence type="predicted"/>
<protein>
    <submittedName>
        <fullName evidence="5">AraC family transcriptional regulator</fullName>
    </submittedName>
</protein>
<evidence type="ECO:0000256" key="3">
    <source>
        <dbReference type="ARBA" id="ARBA00023163"/>
    </source>
</evidence>
<dbReference type="InterPro" id="IPR003313">
    <property type="entry name" value="AraC-bd"/>
</dbReference>
<dbReference type="RefSeq" id="WP_308985210.1">
    <property type="nucleotide sequence ID" value="NZ_JARXIC010000014.1"/>
</dbReference>
<keyword evidence="1" id="KW-0805">Transcription regulation</keyword>
<dbReference type="EMBL" id="JARXIC010000014">
    <property type="protein sequence ID" value="MDQ8194743.1"/>
    <property type="molecule type" value="Genomic_DNA"/>
</dbReference>
<dbReference type="SUPFAM" id="SSF46689">
    <property type="entry name" value="Homeodomain-like"/>
    <property type="match status" value="2"/>
</dbReference>
<comment type="caution">
    <text evidence="5">The sequence shown here is derived from an EMBL/GenBank/DDBJ whole genome shotgun (WGS) entry which is preliminary data.</text>
</comment>
<evidence type="ECO:0000313" key="6">
    <source>
        <dbReference type="Proteomes" id="UP001243717"/>
    </source>
</evidence>
<dbReference type="PANTHER" id="PTHR43280">
    <property type="entry name" value="ARAC-FAMILY TRANSCRIPTIONAL REGULATOR"/>
    <property type="match status" value="1"/>
</dbReference>
<dbReference type="InterPro" id="IPR018060">
    <property type="entry name" value="HTH_AraC"/>
</dbReference>
<dbReference type="Pfam" id="PF12833">
    <property type="entry name" value="HTH_18"/>
    <property type="match status" value="1"/>
</dbReference>
<dbReference type="InterPro" id="IPR014710">
    <property type="entry name" value="RmlC-like_jellyroll"/>
</dbReference>
<feature type="domain" description="HTH araC/xylS-type" evidence="4">
    <location>
        <begin position="191"/>
        <end position="289"/>
    </location>
</feature>
<evidence type="ECO:0000259" key="4">
    <source>
        <dbReference type="PROSITE" id="PS01124"/>
    </source>
</evidence>
<dbReference type="PANTHER" id="PTHR43280:SF2">
    <property type="entry name" value="HTH-TYPE TRANSCRIPTIONAL REGULATOR EXSA"/>
    <property type="match status" value="1"/>
</dbReference>
<keyword evidence="2" id="KW-0238">DNA-binding</keyword>
<evidence type="ECO:0000313" key="5">
    <source>
        <dbReference type="EMBL" id="MDQ8194743.1"/>
    </source>
</evidence>
<accession>A0ABU1AIZ3</accession>